<dbReference type="OrthoDB" id="2505969at2759"/>
<reference evidence="3 4" key="1">
    <citation type="submission" date="2020-07" db="EMBL/GenBank/DDBJ databases">
        <title>Comparative genomics of pyrophilous fungi reveals a link between fire events and developmental genes.</title>
        <authorList>
            <consortium name="DOE Joint Genome Institute"/>
            <person name="Steindorff A.S."/>
            <person name="Carver A."/>
            <person name="Calhoun S."/>
            <person name="Stillman K."/>
            <person name="Liu H."/>
            <person name="Lipzen A."/>
            <person name="Pangilinan J."/>
            <person name="Labutti K."/>
            <person name="Bruns T.D."/>
            <person name="Grigoriev I.V."/>
        </authorList>
    </citation>
    <scope>NUCLEOTIDE SEQUENCE [LARGE SCALE GENOMIC DNA]</scope>
    <source>
        <strain evidence="3 4">CBS 144469</strain>
    </source>
</reference>
<feature type="coiled-coil region" evidence="1">
    <location>
        <begin position="538"/>
        <end position="565"/>
    </location>
</feature>
<keyword evidence="1" id="KW-0175">Coiled coil</keyword>
<proteinExistence type="predicted"/>
<evidence type="ECO:0000256" key="2">
    <source>
        <dbReference type="SAM" id="MobiDB-lite"/>
    </source>
</evidence>
<dbReference type="AlphaFoldDB" id="A0A8H6LT07"/>
<dbReference type="EMBL" id="JACGCI010000276">
    <property type="protein sequence ID" value="KAF6741184.1"/>
    <property type="molecule type" value="Genomic_DNA"/>
</dbReference>
<evidence type="ECO:0000256" key="1">
    <source>
        <dbReference type="SAM" id="Coils"/>
    </source>
</evidence>
<dbReference type="PANTHER" id="PTHR33096">
    <property type="entry name" value="CXC2 DOMAIN-CONTAINING PROTEIN"/>
    <property type="match status" value="1"/>
</dbReference>
<protein>
    <submittedName>
        <fullName evidence="3">Uncharacterized protein</fullName>
    </submittedName>
</protein>
<sequence>MNIPGPYSSGVDMDESTVKAFADMRGDEWEPIGGDGVGDTPQDGDGGRGEWVDIDDRMTAEDLARAFDAVTLNPNEAADLKITIETVDLYTLDVEAVIPRRDDQVTVVALAEAGYLGNSPVSPNLAISFKTLDLLKIIRQRRPSFSFEAFAKVLCDLYQTPYRRQWRIALADAFDVFLTIKNNVEARIASALGRDSDNWRVLNACAACQYELEKEPELRYRILMSLDGNNSAKRVDTRFRKAGDMRIYTSDYFLDNSEVDKFKLEDIPAFSGPSFSDTDVVSIAHEDDSASQSQAEVAECVKNWKAAQSDNKKRAMDMFDETGWFASGCRHGIILWVADMVRSGEQAKYPLSILNRALEVLGNGLLVGYDIGCAFEGTIKSTTLGTRFVESGSRCCVNAYHGYAHNYACQVKNHPNNIEGAGIEDLETMERFFSASNATAPVIRHASKYRRRMILDLFLKQHDKDKYATRDQAAYFATLGKVPEKDLHKVAYVELLEELKDAEHAAASKTSGFLNAISDDWDVSTTGVTSYEDELSRTRKLETMRRHAREKVSRLTQEVIEMELRMGITSRWTFATPEYQETKKYIQNRKYHKALDEIQRLVVQRLFELHRLGLSGVGYRARSLLTKALRTRSKAIKNAVARYNAAAGELEPPAPALDWSKIAKYNFVEEFSLLKKARHDVRPEPWSDGEVREAMKLHQRIKRAAEEIHRVNIEMRRLFTSIYDEHALFDKVRQKLVESNDHALLGALDDFVLQRTRVNRTILHYLEEIQAFDGYTGEKKLLGVRQVAMGDEGKPVEHLDEAYDTESEGGDDEDVAQKGGMLDWIGDIAVT</sequence>
<feature type="region of interest" description="Disordered" evidence="2">
    <location>
        <begin position="29"/>
        <end position="48"/>
    </location>
</feature>
<comment type="caution">
    <text evidence="3">The sequence shown here is derived from an EMBL/GenBank/DDBJ whole genome shotgun (WGS) entry which is preliminary data.</text>
</comment>
<evidence type="ECO:0000313" key="4">
    <source>
        <dbReference type="Proteomes" id="UP000521943"/>
    </source>
</evidence>
<dbReference type="InterPro" id="IPR040521">
    <property type="entry name" value="KDZ"/>
</dbReference>
<dbReference type="Pfam" id="PF18758">
    <property type="entry name" value="KDZ"/>
    <property type="match status" value="1"/>
</dbReference>
<gene>
    <name evidence="3" type="ORF">DFP72DRAFT_995472</name>
</gene>
<dbReference type="Proteomes" id="UP000521943">
    <property type="component" value="Unassembled WGS sequence"/>
</dbReference>
<evidence type="ECO:0000313" key="3">
    <source>
        <dbReference type="EMBL" id="KAF6741184.1"/>
    </source>
</evidence>
<dbReference type="PANTHER" id="PTHR33096:SF1">
    <property type="entry name" value="CXC1-LIKE CYSTEINE CLUSTER ASSOCIATED WITH KDZ TRANSPOSASES DOMAIN-CONTAINING PROTEIN"/>
    <property type="match status" value="1"/>
</dbReference>
<organism evidence="3 4">
    <name type="scientific">Ephemerocybe angulata</name>
    <dbReference type="NCBI Taxonomy" id="980116"/>
    <lineage>
        <taxon>Eukaryota</taxon>
        <taxon>Fungi</taxon>
        <taxon>Dikarya</taxon>
        <taxon>Basidiomycota</taxon>
        <taxon>Agaricomycotina</taxon>
        <taxon>Agaricomycetes</taxon>
        <taxon>Agaricomycetidae</taxon>
        <taxon>Agaricales</taxon>
        <taxon>Agaricineae</taxon>
        <taxon>Psathyrellaceae</taxon>
        <taxon>Ephemerocybe</taxon>
    </lineage>
</organism>
<accession>A0A8H6LT07</accession>
<name>A0A8H6LT07_9AGAR</name>
<keyword evidence="4" id="KW-1185">Reference proteome</keyword>